<sequence length="444" mass="49093">MMALLESQEDYLAPAPEWSPQSTRSFTRGNSVHDEVIRYAAFVRNLNVESISARAYRISDGSRAVSFWGHIPDTTSLVARLISNSKDITKGILRGAGLSVPDGSVFERDQEDEAWAFARTIGLPVVVKPTHGYGGRGVTSNIEERRHFALAWKVAQDFASTQIIVERHIHGRDFRLFVVGDQLRAAIWRVPAYIEGDGETSIEGLIERKNQSRRPNPYVGAKPIRLTPVMLRHLEDQGLRPDSIPSLGRRVSLHLVANIGGGGESVDVTEDVHPDFADIAVRTCKALPGAIHCGVDLLVEDIAHPASRQTWAICEINTNPDIAMHHFPVAGRPRDAAGALIEHLFPGSRPVDMRLWERVHIEVAGPVDGVGFGRWLRRAARLRGLTGWVRSGAEDRVEAVLCGPSRTVENVVSLCRIGPDRTEPREVAVSEYRGRIPPRFAIRT</sequence>
<feature type="domain" description="Acylphosphatase-like" evidence="5">
    <location>
        <begin position="358"/>
        <end position="444"/>
    </location>
</feature>
<dbReference type="Gene3D" id="3.30.70.100">
    <property type="match status" value="1"/>
</dbReference>
<evidence type="ECO:0000256" key="2">
    <source>
        <dbReference type="PROSITE-ProRule" id="PRU00520"/>
    </source>
</evidence>
<keyword evidence="1" id="KW-0067">ATP-binding</keyword>
<dbReference type="InterPro" id="IPR011761">
    <property type="entry name" value="ATP-grasp"/>
</dbReference>
<protein>
    <submittedName>
        <fullName evidence="6">ATP-grasp domain-containing protein</fullName>
    </submittedName>
</protein>
<dbReference type="Pfam" id="PF00708">
    <property type="entry name" value="Acylphosphatase"/>
    <property type="match status" value="1"/>
</dbReference>
<dbReference type="GO" id="GO:0046872">
    <property type="term" value="F:metal ion binding"/>
    <property type="evidence" value="ECO:0007669"/>
    <property type="project" value="InterPro"/>
</dbReference>
<dbReference type="SUPFAM" id="SSF54975">
    <property type="entry name" value="Acylphosphatase/BLUF domain-like"/>
    <property type="match status" value="1"/>
</dbReference>
<dbReference type="RefSeq" id="WP_160887982.1">
    <property type="nucleotide sequence ID" value="NZ_WURB01000029.1"/>
</dbReference>
<dbReference type="GO" id="GO:0009432">
    <property type="term" value="P:SOS response"/>
    <property type="evidence" value="ECO:0007669"/>
    <property type="project" value="TreeGrafter"/>
</dbReference>
<dbReference type="PROSITE" id="PS50975">
    <property type="entry name" value="ATP_GRASP"/>
    <property type="match status" value="1"/>
</dbReference>
<dbReference type="InterPro" id="IPR036046">
    <property type="entry name" value="Acylphosphatase-like_dom_sf"/>
</dbReference>
<keyword evidence="7" id="KW-1185">Reference proteome</keyword>
<accession>A0A7X3SRE3</accession>
<comment type="caution">
    <text evidence="2">Lacks conserved residue(s) required for the propagation of feature annotation.</text>
</comment>
<dbReference type="SUPFAM" id="SSF56059">
    <property type="entry name" value="Glutathione synthetase ATP-binding domain-like"/>
    <property type="match status" value="1"/>
</dbReference>
<comment type="caution">
    <text evidence="6">The sequence shown here is derived from an EMBL/GenBank/DDBJ whole genome shotgun (WGS) entry which is preliminary data.</text>
</comment>
<dbReference type="PANTHER" id="PTHR21621">
    <property type="entry name" value="RIBOSOMAL PROTEIN S6 MODIFICATION PROTEIN"/>
    <property type="match status" value="1"/>
</dbReference>
<name>A0A7X3SRE3_9HYPH</name>
<reference evidence="6 7" key="1">
    <citation type="submission" date="2019-12" db="EMBL/GenBank/DDBJ databases">
        <authorList>
            <person name="Yuan C.-G."/>
        </authorList>
    </citation>
    <scope>NUCLEOTIDE SEQUENCE [LARGE SCALE GENOMIC DNA]</scope>
    <source>
        <strain evidence="6 7">KCTC 23863</strain>
    </source>
</reference>
<dbReference type="InterPro" id="IPR001792">
    <property type="entry name" value="Acylphosphatase-like_dom"/>
</dbReference>
<evidence type="ECO:0000313" key="7">
    <source>
        <dbReference type="Proteomes" id="UP000436483"/>
    </source>
</evidence>
<organism evidence="6 7">
    <name type="scientific">Microvirga makkahensis</name>
    <dbReference type="NCBI Taxonomy" id="1128670"/>
    <lineage>
        <taxon>Bacteria</taxon>
        <taxon>Pseudomonadati</taxon>
        <taxon>Pseudomonadota</taxon>
        <taxon>Alphaproteobacteria</taxon>
        <taxon>Hyphomicrobiales</taxon>
        <taxon>Methylobacteriaceae</taxon>
        <taxon>Microvirga</taxon>
    </lineage>
</organism>
<evidence type="ECO:0000256" key="1">
    <source>
        <dbReference type="PROSITE-ProRule" id="PRU00409"/>
    </source>
</evidence>
<keyword evidence="1" id="KW-0547">Nucleotide-binding</keyword>
<evidence type="ECO:0000259" key="4">
    <source>
        <dbReference type="PROSITE" id="PS50975"/>
    </source>
</evidence>
<dbReference type="EMBL" id="WURB01000029">
    <property type="protein sequence ID" value="MXQ14253.1"/>
    <property type="molecule type" value="Genomic_DNA"/>
</dbReference>
<dbReference type="Pfam" id="PF02786">
    <property type="entry name" value="CPSase_L_D2"/>
    <property type="match status" value="1"/>
</dbReference>
<dbReference type="Proteomes" id="UP000436483">
    <property type="component" value="Unassembled WGS sequence"/>
</dbReference>
<dbReference type="GO" id="GO:0018169">
    <property type="term" value="F:ribosomal S6-glutamic acid ligase activity"/>
    <property type="evidence" value="ECO:0007669"/>
    <property type="project" value="TreeGrafter"/>
</dbReference>
<feature type="domain" description="ATP-grasp" evidence="4">
    <location>
        <begin position="90"/>
        <end position="345"/>
    </location>
</feature>
<evidence type="ECO:0000259" key="5">
    <source>
        <dbReference type="PROSITE" id="PS51160"/>
    </source>
</evidence>
<comment type="similarity">
    <text evidence="3">Belongs to the acylphosphatase family.</text>
</comment>
<dbReference type="PROSITE" id="PS51160">
    <property type="entry name" value="ACYLPHOSPHATASE_3"/>
    <property type="match status" value="1"/>
</dbReference>
<dbReference type="InterPro" id="IPR005479">
    <property type="entry name" value="CPAse_ATP-bd"/>
</dbReference>
<evidence type="ECO:0000313" key="6">
    <source>
        <dbReference type="EMBL" id="MXQ14253.1"/>
    </source>
</evidence>
<reference evidence="6 7" key="2">
    <citation type="submission" date="2020-01" db="EMBL/GenBank/DDBJ databases">
        <title>Microvirga sp. nov., an arsenate reduction bacterium isolated from Tibet hotspring sediments.</title>
        <authorList>
            <person name="Xian W.-D."/>
            <person name="Li W.-J."/>
        </authorList>
    </citation>
    <scope>NUCLEOTIDE SEQUENCE [LARGE SCALE GENOMIC DNA]</scope>
    <source>
        <strain evidence="6 7">KCTC 23863</strain>
    </source>
</reference>
<dbReference type="GO" id="GO:0005524">
    <property type="term" value="F:ATP binding"/>
    <property type="evidence" value="ECO:0007669"/>
    <property type="project" value="UniProtKB-UniRule"/>
</dbReference>
<dbReference type="GO" id="GO:0005737">
    <property type="term" value="C:cytoplasm"/>
    <property type="evidence" value="ECO:0007669"/>
    <property type="project" value="TreeGrafter"/>
</dbReference>
<dbReference type="Gene3D" id="3.30.470.20">
    <property type="entry name" value="ATP-grasp fold, B domain"/>
    <property type="match status" value="2"/>
</dbReference>
<proteinExistence type="inferred from homology"/>
<evidence type="ECO:0000256" key="3">
    <source>
        <dbReference type="RuleBase" id="RU004168"/>
    </source>
</evidence>
<dbReference type="OrthoDB" id="9803907at2"/>
<dbReference type="PANTHER" id="PTHR21621:SF0">
    <property type="entry name" value="BETA-CITRYLGLUTAMATE SYNTHASE B-RELATED"/>
    <property type="match status" value="1"/>
</dbReference>
<gene>
    <name evidence="6" type="ORF">GR328_22920</name>
</gene>
<dbReference type="AlphaFoldDB" id="A0A7X3SRE3"/>